<reference evidence="2" key="3">
    <citation type="submission" date="2015-02" db="UniProtKB">
        <authorList>
            <consortium name="EnsemblProtists"/>
        </authorList>
    </citation>
    <scope>IDENTIFICATION</scope>
    <source>
        <strain evidence="2">DAOM BR144</strain>
    </source>
</reference>
<feature type="region of interest" description="Disordered" evidence="1">
    <location>
        <begin position="401"/>
        <end position="420"/>
    </location>
</feature>
<evidence type="ECO:0000313" key="2">
    <source>
        <dbReference type="EnsemblProtists" id="PYU1_T008639"/>
    </source>
</evidence>
<reference evidence="3" key="2">
    <citation type="submission" date="2010-04" db="EMBL/GenBank/DDBJ databases">
        <authorList>
            <person name="Buell R."/>
            <person name="Hamilton J."/>
            <person name="Hostetler J."/>
        </authorList>
    </citation>
    <scope>NUCLEOTIDE SEQUENCE [LARGE SCALE GENOMIC DNA]</scope>
    <source>
        <strain evidence="3">DAOM:BR144</strain>
    </source>
</reference>
<feature type="compositionally biased region" description="Acidic residues" evidence="1">
    <location>
        <begin position="900"/>
        <end position="913"/>
    </location>
</feature>
<protein>
    <recommendedName>
        <fullName evidence="4">FAR1 domain-containing protein</fullName>
    </recommendedName>
</protein>
<dbReference type="AlphaFoldDB" id="K3WUJ2"/>
<keyword evidence="3" id="KW-1185">Reference proteome</keyword>
<sequence>MVIAPMFTPVHRSWEEFEQRLKEYTQATYQMYVIRTTTSVKRRNLRITENASAVPATRAALGSAANAGGEVEEEASAARETPADASQALSSDSDQVLIPESYQWYSKTLMCTHGWKDRNRGSGKRSLSIVRSTRCPAKMCVTLQHRGKGNDGWQVVLTRHVRTHNHQLSKELYLYYMENRRIYDPDLLLVGTSQPTTSSAADSGRPHHQLNRAKLSHLLASLERSRSSPQNASSEFAVPIGAQNESEDANSVSQTACRAPKILVKVHNSWEAFHKYAAKYSVATQQSFRARSTVSAAAKNAKTKTFALKAGRSLDDVMDQLIPEEERWYSKLMICNHGWKRKSRSKVPKSDTEGGDNLSNSCPAMLLARLQRDGNNNWRVVINRQVVEHNHSLTREKVVPVPNATSPDTRRTTSDAAATDREPNVHAVLHLFGNDNAGHHSEDHGGAEYDDEHEEEGEQRPNRTEIVMRVPKLEAIHASWEAFHARLQEYSGATFQLYRTRTTSSVQGRNQKIPDIKRALATCSNPNSEENKSNDTRIIPEEWKWYSKTLTCTHGWKERRRGTGKRTIQVFRSTSCPVKICATVQFVEDAEVNVDPSSNSGNWRVVVTKHVVDHNHNLSKELHQHYCENRRIYDPDLLTIDESNEAAVVKQPRQHHTFLMNAEAPSFFPQAVVGFTQPKTMHTVNDGREPSADHGQLSGSGLHPLALMADVSSHPEQMNASPSSSAANSIRKHADGVSAQAGLVQGFSAAPLISYTGAFPSGAGSHTLFPAAGNQQASPYLLHAHQYFAADQIGNSAIAQVTHSHLSAMGMIHGNSDGNDMSNIANAAANAFLGSCRVHGSGPHSGSSGQCTCLRGASPSMYYPLTNRPLQARANEPSLSGNEVRDKKSRRNERVSHGDEPEDEKEEEPDEEPNGSVVWSPGLPVEITTVPTDLGMNIWRAPRIKRLHDSWNAFQEHLDLYSVATFQLYRVRTTSSVSSRNSRIAQQTAAREMPIPVTSFESSPQSPAASRFVPDSYQWYSKTFVCTHGWKERRRGKGQRVSHSLRSTECSAKLCVTLQKPAHEMNSNKWRVVVTKQTTDHNHEISVQAYQQYSENRRIKDSSLLDQAEELWKKGLTRRKIYEFLKEQCPNAILMKDVHNLVQRWQVQQQPGSNSNGGADGSSHSPTAATGFTDATESPSTEVASERIQVLHEEHQI</sequence>
<feature type="compositionally biased region" description="Basic and acidic residues" evidence="1">
    <location>
        <begin position="437"/>
        <end position="447"/>
    </location>
</feature>
<feature type="compositionally biased region" description="Basic and acidic residues" evidence="1">
    <location>
        <begin position="408"/>
        <end position="420"/>
    </location>
</feature>
<feature type="region of interest" description="Disordered" evidence="1">
    <location>
        <begin position="869"/>
        <end position="922"/>
    </location>
</feature>
<dbReference type="PANTHER" id="PTHR31569:SF4">
    <property type="entry name" value="SWIM-TYPE DOMAIN-CONTAINING PROTEIN"/>
    <property type="match status" value="1"/>
</dbReference>
<proteinExistence type="predicted"/>
<feature type="compositionally biased region" description="Polar residues" evidence="1">
    <location>
        <begin position="1166"/>
        <end position="1183"/>
    </location>
</feature>
<feature type="region of interest" description="Disordered" evidence="1">
    <location>
        <begin position="436"/>
        <end position="463"/>
    </location>
</feature>
<feature type="region of interest" description="Disordered" evidence="1">
    <location>
        <begin position="680"/>
        <end position="700"/>
    </location>
</feature>
<feature type="compositionally biased region" description="Low complexity" evidence="1">
    <location>
        <begin position="1152"/>
        <end position="1165"/>
    </location>
</feature>
<evidence type="ECO:0000313" key="3">
    <source>
        <dbReference type="Proteomes" id="UP000019132"/>
    </source>
</evidence>
<organism evidence="2 3">
    <name type="scientific">Globisporangium ultimum (strain ATCC 200006 / CBS 805.95 / DAOM BR144)</name>
    <name type="common">Pythium ultimum</name>
    <dbReference type="NCBI Taxonomy" id="431595"/>
    <lineage>
        <taxon>Eukaryota</taxon>
        <taxon>Sar</taxon>
        <taxon>Stramenopiles</taxon>
        <taxon>Oomycota</taxon>
        <taxon>Peronosporomycetes</taxon>
        <taxon>Pythiales</taxon>
        <taxon>Pythiaceae</taxon>
        <taxon>Globisporangium</taxon>
    </lineage>
</organism>
<evidence type="ECO:0008006" key="4">
    <source>
        <dbReference type="Google" id="ProtNLM"/>
    </source>
</evidence>
<dbReference type="HOGENOM" id="CLU_259325_0_0_1"/>
<accession>K3WUJ2</accession>
<reference evidence="3" key="1">
    <citation type="journal article" date="2010" name="Genome Biol.">
        <title>Genome sequence of the necrotrophic plant pathogen Pythium ultimum reveals original pathogenicity mechanisms and effector repertoire.</title>
        <authorList>
            <person name="Levesque C.A."/>
            <person name="Brouwer H."/>
            <person name="Cano L."/>
            <person name="Hamilton J.P."/>
            <person name="Holt C."/>
            <person name="Huitema E."/>
            <person name="Raffaele S."/>
            <person name="Robideau G.P."/>
            <person name="Thines M."/>
            <person name="Win J."/>
            <person name="Zerillo M.M."/>
            <person name="Beakes G.W."/>
            <person name="Boore J.L."/>
            <person name="Busam D."/>
            <person name="Dumas B."/>
            <person name="Ferriera S."/>
            <person name="Fuerstenberg S.I."/>
            <person name="Gachon C.M."/>
            <person name="Gaulin E."/>
            <person name="Govers F."/>
            <person name="Grenville-Briggs L."/>
            <person name="Horner N."/>
            <person name="Hostetler J."/>
            <person name="Jiang R.H."/>
            <person name="Johnson J."/>
            <person name="Krajaejun T."/>
            <person name="Lin H."/>
            <person name="Meijer H.J."/>
            <person name="Moore B."/>
            <person name="Morris P."/>
            <person name="Phuntmart V."/>
            <person name="Puiu D."/>
            <person name="Shetty J."/>
            <person name="Stajich J.E."/>
            <person name="Tripathy S."/>
            <person name="Wawra S."/>
            <person name="van West P."/>
            <person name="Whitty B.R."/>
            <person name="Coutinho P.M."/>
            <person name="Henrissat B."/>
            <person name="Martin F."/>
            <person name="Thomas P.D."/>
            <person name="Tyler B.M."/>
            <person name="De Vries R.P."/>
            <person name="Kamoun S."/>
            <person name="Yandell M."/>
            <person name="Tisserat N."/>
            <person name="Buell C.R."/>
        </authorList>
    </citation>
    <scope>NUCLEOTIDE SEQUENCE</scope>
    <source>
        <strain evidence="3">DAOM:BR144</strain>
    </source>
</reference>
<dbReference type="Proteomes" id="UP000019132">
    <property type="component" value="Unassembled WGS sequence"/>
</dbReference>
<name>K3WUJ2_GLOUD</name>
<dbReference type="InParanoid" id="K3WUJ2"/>
<dbReference type="VEuPathDB" id="FungiDB:PYU1_G008622"/>
<evidence type="ECO:0000256" key="1">
    <source>
        <dbReference type="SAM" id="MobiDB-lite"/>
    </source>
</evidence>
<dbReference type="eggNOG" id="ENOG502QWA3">
    <property type="taxonomic scope" value="Eukaryota"/>
</dbReference>
<dbReference type="OMA" id="CATVQYM"/>
<dbReference type="PANTHER" id="PTHR31569">
    <property type="entry name" value="SWIM-TYPE DOMAIN-CONTAINING PROTEIN"/>
    <property type="match status" value="1"/>
</dbReference>
<feature type="region of interest" description="Disordered" evidence="1">
    <location>
        <begin position="1148"/>
        <end position="1187"/>
    </location>
</feature>
<dbReference type="EnsemblProtists" id="PYU1_T008639">
    <property type="protein sequence ID" value="PYU1_T008639"/>
    <property type="gene ID" value="PYU1_G008622"/>
</dbReference>
<feature type="compositionally biased region" description="Acidic residues" evidence="1">
    <location>
        <begin position="448"/>
        <end position="457"/>
    </location>
</feature>
<dbReference type="EMBL" id="GL376558">
    <property type="status" value="NOT_ANNOTATED_CDS"/>
    <property type="molecule type" value="Genomic_DNA"/>
</dbReference>
<dbReference type="InterPro" id="IPR052579">
    <property type="entry name" value="Zinc_finger_SWIM"/>
</dbReference>